<keyword evidence="3" id="KW-1185">Reference proteome</keyword>
<accession>A0ABT2D3H0</accession>
<evidence type="ECO:0000313" key="2">
    <source>
        <dbReference type="EMBL" id="MCS0660772.1"/>
    </source>
</evidence>
<dbReference type="SUPFAM" id="SSF47598">
    <property type="entry name" value="Ribbon-helix-helix"/>
    <property type="match status" value="1"/>
</dbReference>
<protein>
    <recommendedName>
        <fullName evidence="4">Protein CopB</fullName>
    </recommendedName>
</protein>
<dbReference type="InterPro" id="IPR010985">
    <property type="entry name" value="Ribbon_hlx_hlx"/>
</dbReference>
<dbReference type="EMBL" id="JANUGU010000010">
    <property type="protein sequence ID" value="MCS0660772.1"/>
    <property type="molecule type" value="Genomic_DNA"/>
</dbReference>
<proteinExistence type="predicted"/>
<evidence type="ECO:0000256" key="1">
    <source>
        <dbReference type="SAM" id="MobiDB-lite"/>
    </source>
</evidence>
<comment type="caution">
    <text evidence="2">The sequence shown here is derived from an EMBL/GenBank/DDBJ whole genome shotgun (WGS) entry which is preliminary data.</text>
</comment>
<organism evidence="2 3">
    <name type="scientific">Massilia terrae</name>
    <dbReference type="NCBI Taxonomy" id="1811224"/>
    <lineage>
        <taxon>Bacteria</taxon>
        <taxon>Pseudomonadati</taxon>
        <taxon>Pseudomonadota</taxon>
        <taxon>Betaproteobacteria</taxon>
        <taxon>Burkholderiales</taxon>
        <taxon>Oxalobacteraceae</taxon>
        <taxon>Telluria group</taxon>
        <taxon>Massilia</taxon>
    </lineage>
</organism>
<evidence type="ECO:0008006" key="4">
    <source>
        <dbReference type="Google" id="ProtNLM"/>
    </source>
</evidence>
<gene>
    <name evidence="2" type="ORF">NX778_22120</name>
</gene>
<sequence length="79" mass="9079">MAKEKVVNANKRAGQLASAQNAYRARMRDEGFRRLQEWLPEGTMNALKAICERHGISQREAIIRSIRQELKNRGRAEEA</sequence>
<feature type="region of interest" description="Disordered" evidence="1">
    <location>
        <begin position="1"/>
        <end position="20"/>
    </location>
</feature>
<dbReference type="RefSeq" id="WP_258813970.1">
    <property type="nucleotide sequence ID" value="NZ_JANUGU010000010.1"/>
</dbReference>
<evidence type="ECO:0000313" key="3">
    <source>
        <dbReference type="Proteomes" id="UP001204621"/>
    </source>
</evidence>
<reference evidence="2 3" key="1">
    <citation type="submission" date="2022-08" db="EMBL/GenBank/DDBJ databases">
        <title>Reclassification of Massilia species as members of the genera Telluria, Duganella, Pseudoduganella, Mokoshia gen. nov. and Zemynaea gen. nov. using orthogonal and non-orthogonal genome-based approaches.</title>
        <authorList>
            <person name="Bowman J.P."/>
        </authorList>
    </citation>
    <scope>NUCLEOTIDE SEQUENCE [LARGE SCALE GENOMIC DNA]</scope>
    <source>
        <strain evidence="2 3">JCM 31606</strain>
    </source>
</reference>
<name>A0ABT2D3H0_9BURK</name>
<dbReference type="Proteomes" id="UP001204621">
    <property type="component" value="Unassembled WGS sequence"/>
</dbReference>